<feature type="compositionally biased region" description="Basic residues" evidence="1">
    <location>
        <begin position="1"/>
        <end position="14"/>
    </location>
</feature>
<organism evidence="2 3">
    <name type="scientific">Orbilia brochopaga</name>
    <dbReference type="NCBI Taxonomy" id="3140254"/>
    <lineage>
        <taxon>Eukaryota</taxon>
        <taxon>Fungi</taxon>
        <taxon>Dikarya</taxon>
        <taxon>Ascomycota</taxon>
        <taxon>Pezizomycotina</taxon>
        <taxon>Orbiliomycetes</taxon>
        <taxon>Orbiliales</taxon>
        <taxon>Orbiliaceae</taxon>
        <taxon>Orbilia</taxon>
    </lineage>
</organism>
<keyword evidence="3" id="KW-1185">Reference proteome</keyword>
<reference evidence="2 3" key="1">
    <citation type="submission" date="2019-10" db="EMBL/GenBank/DDBJ databases">
        <authorList>
            <person name="Palmer J.M."/>
        </authorList>
    </citation>
    <scope>NUCLEOTIDE SEQUENCE [LARGE SCALE GENOMIC DNA]</scope>
    <source>
        <strain evidence="2 3">TWF696</strain>
    </source>
</reference>
<feature type="region of interest" description="Disordered" evidence="1">
    <location>
        <begin position="1"/>
        <end position="47"/>
    </location>
</feature>
<dbReference type="AlphaFoldDB" id="A0AAV9U8N9"/>
<feature type="region of interest" description="Disordered" evidence="1">
    <location>
        <begin position="70"/>
        <end position="143"/>
    </location>
</feature>
<proteinExistence type="predicted"/>
<comment type="caution">
    <text evidence="2">The sequence shown here is derived from an EMBL/GenBank/DDBJ whole genome shotgun (WGS) entry which is preliminary data.</text>
</comment>
<evidence type="ECO:0000313" key="3">
    <source>
        <dbReference type="Proteomes" id="UP001375240"/>
    </source>
</evidence>
<evidence type="ECO:0000256" key="1">
    <source>
        <dbReference type="SAM" id="MobiDB-lite"/>
    </source>
</evidence>
<feature type="compositionally biased region" description="Basic and acidic residues" evidence="1">
    <location>
        <begin position="79"/>
        <end position="88"/>
    </location>
</feature>
<name>A0AAV9U8N9_9PEZI</name>
<gene>
    <name evidence="2" type="ORF">TWF696_001443</name>
</gene>
<accession>A0AAV9U8N9</accession>
<evidence type="ECO:0000313" key="2">
    <source>
        <dbReference type="EMBL" id="KAK6337970.1"/>
    </source>
</evidence>
<sequence>MNTHKRPHRKMKKFRNPESRFPSSKRQKHSDDTGRKRYDDDNLDRSNQAVGAIRLSTVCKLAVWLADCSSAGSTSSSKHPADGKRAGQEEEAVPYRSYPAVVRSSLDNRFSGRYPPEQDSKTESSLVKTGTVLDDDGGGVRCQ</sequence>
<dbReference type="Proteomes" id="UP001375240">
    <property type="component" value="Unassembled WGS sequence"/>
</dbReference>
<feature type="compositionally biased region" description="Basic and acidic residues" evidence="1">
    <location>
        <begin position="29"/>
        <end position="44"/>
    </location>
</feature>
<dbReference type="EMBL" id="JAVHNQ010000010">
    <property type="protein sequence ID" value="KAK6337970.1"/>
    <property type="molecule type" value="Genomic_DNA"/>
</dbReference>
<protein>
    <submittedName>
        <fullName evidence="2">Uncharacterized protein</fullName>
    </submittedName>
</protein>